<dbReference type="Proteomes" id="UP001498398">
    <property type="component" value="Unassembled WGS sequence"/>
</dbReference>
<dbReference type="EMBL" id="JBANRG010000116">
    <property type="protein sequence ID" value="KAK7434818.1"/>
    <property type="molecule type" value="Genomic_DNA"/>
</dbReference>
<evidence type="ECO:0000313" key="2">
    <source>
        <dbReference type="Proteomes" id="UP001498398"/>
    </source>
</evidence>
<reference evidence="1 2" key="1">
    <citation type="submission" date="2024-01" db="EMBL/GenBank/DDBJ databases">
        <title>A draft genome for the cacao thread blight pathogen Marasmiellus scandens.</title>
        <authorList>
            <person name="Baruah I.K."/>
            <person name="Leung J."/>
            <person name="Bukari Y."/>
            <person name="Amoako-Attah I."/>
            <person name="Meinhardt L.W."/>
            <person name="Bailey B.A."/>
            <person name="Cohen S.P."/>
        </authorList>
    </citation>
    <scope>NUCLEOTIDE SEQUENCE [LARGE SCALE GENOMIC DNA]</scope>
    <source>
        <strain evidence="1 2">GH-19</strain>
    </source>
</reference>
<name>A0ABR1IM50_9AGAR</name>
<proteinExistence type="predicted"/>
<organism evidence="1 2">
    <name type="scientific">Marasmiellus scandens</name>
    <dbReference type="NCBI Taxonomy" id="2682957"/>
    <lineage>
        <taxon>Eukaryota</taxon>
        <taxon>Fungi</taxon>
        <taxon>Dikarya</taxon>
        <taxon>Basidiomycota</taxon>
        <taxon>Agaricomycotina</taxon>
        <taxon>Agaricomycetes</taxon>
        <taxon>Agaricomycetidae</taxon>
        <taxon>Agaricales</taxon>
        <taxon>Marasmiineae</taxon>
        <taxon>Omphalotaceae</taxon>
        <taxon>Marasmiellus</taxon>
    </lineage>
</organism>
<comment type="caution">
    <text evidence="1">The sequence shown here is derived from an EMBL/GenBank/DDBJ whole genome shotgun (WGS) entry which is preliminary data.</text>
</comment>
<evidence type="ECO:0000313" key="1">
    <source>
        <dbReference type="EMBL" id="KAK7434818.1"/>
    </source>
</evidence>
<accession>A0ABR1IM50</accession>
<sequence length="134" mass="15208">MRHAAAHSEKFGRVGGNLYRCKGYIAGLHSESDASRGLCCQIDWDGIRDWDEFGFVYLEYGIYIAIQENTFWSFDANMVHGTLLPRQETVLCLRGGANVSNGEHLSIRSKDARRAERRAEVEKSQYLCEALFAQ</sequence>
<gene>
    <name evidence="1" type="ORF">VKT23_020005</name>
</gene>
<protein>
    <submittedName>
        <fullName evidence="1">Uncharacterized protein</fullName>
    </submittedName>
</protein>
<keyword evidence="2" id="KW-1185">Reference proteome</keyword>